<dbReference type="AlphaFoldDB" id="A0A392RNG2"/>
<dbReference type="Pfam" id="PF00078">
    <property type="entry name" value="RVT_1"/>
    <property type="match status" value="1"/>
</dbReference>
<dbReference type="EMBL" id="LXQA010246566">
    <property type="protein sequence ID" value="MCI37624.1"/>
    <property type="molecule type" value="Genomic_DNA"/>
</dbReference>
<dbReference type="PROSITE" id="PS50878">
    <property type="entry name" value="RT_POL"/>
    <property type="match status" value="1"/>
</dbReference>
<evidence type="ECO:0000313" key="3">
    <source>
        <dbReference type="Proteomes" id="UP000265520"/>
    </source>
</evidence>
<proteinExistence type="predicted"/>
<dbReference type="GO" id="GO:0003964">
    <property type="term" value="F:RNA-directed DNA polymerase activity"/>
    <property type="evidence" value="ECO:0007669"/>
    <property type="project" value="UniProtKB-KW"/>
</dbReference>
<protein>
    <submittedName>
        <fullName evidence="2">RNA-directed DNA polymerase (Reverse transcriptase)</fullName>
    </submittedName>
</protein>
<feature type="domain" description="Reverse transcriptase" evidence="1">
    <location>
        <begin position="1"/>
        <end position="104"/>
    </location>
</feature>
<dbReference type="InterPro" id="IPR000477">
    <property type="entry name" value="RT_dom"/>
</dbReference>
<dbReference type="Proteomes" id="UP000265520">
    <property type="component" value="Unassembled WGS sequence"/>
</dbReference>
<accession>A0A392RNG2</accession>
<name>A0A392RNG2_9FABA</name>
<evidence type="ECO:0000313" key="2">
    <source>
        <dbReference type="EMBL" id="MCI37624.1"/>
    </source>
</evidence>
<organism evidence="2 3">
    <name type="scientific">Trifolium medium</name>
    <dbReference type="NCBI Taxonomy" id="97028"/>
    <lineage>
        <taxon>Eukaryota</taxon>
        <taxon>Viridiplantae</taxon>
        <taxon>Streptophyta</taxon>
        <taxon>Embryophyta</taxon>
        <taxon>Tracheophyta</taxon>
        <taxon>Spermatophyta</taxon>
        <taxon>Magnoliopsida</taxon>
        <taxon>eudicotyledons</taxon>
        <taxon>Gunneridae</taxon>
        <taxon>Pentapetalae</taxon>
        <taxon>rosids</taxon>
        <taxon>fabids</taxon>
        <taxon>Fabales</taxon>
        <taxon>Fabaceae</taxon>
        <taxon>Papilionoideae</taxon>
        <taxon>50 kb inversion clade</taxon>
        <taxon>NPAAA clade</taxon>
        <taxon>Hologalegina</taxon>
        <taxon>IRL clade</taxon>
        <taxon>Trifolieae</taxon>
        <taxon>Trifolium</taxon>
    </lineage>
</organism>
<keyword evidence="2" id="KW-0808">Transferase</keyword>
<reference evidence="2 3" key="1">
    <citation type="journal article" date="2018" name="Front. Plant Sci.">
        <title>Red Clover (Trifolium pratense) and Zigzag Clover (T. medium) - A Picture of Genomic Similarities and Differences.</title>
        <authorList>
            <person name="Dluhosova J."/>
            <person name="Istvanek J."/>
            <person name="Nedelnik J."/>
            <person name="Repkova J."/>
        </authorList>
    </citation>
    <scope>NUCLEOTIDE SEQUENCE [LARGE SCALE GENOMIC DNA]</scope>
    <source>
        <strain evidence="3">cv. 10/8</strain>
        <tissue evidence="2">Leaf</tissue>
    </source>
</reference>
<sequence length="104" mass="11756">MHCVTSSNFSLLWNGNKLPPFKPSHGLRQGDPLSPYLFILCMEKLSVTINDAVQQGNWDLIHISNNGPKMSHLLFADDVLLFTKARNSQLRFITNMFDSFSKAS</sequence>
<keyword evidence="3" id="KW-1185">Reference proteome</keyword>
<keyword evidence="2" id="KW-0548">Nucleotidyltransferase</keyword>
<evidence type="ECO:0000259" key="1">
    <source>
        <dbReference type="PROSITE" id="PS50878"/>
    </source>
</evidence>
<feature type="non-terminal residue" evidence="2">
    <location>
        <position position="104"/>
    </location>
</feature>
<keyword evidence="2" id="KW-0695">RNA-directed DNA polymerase</keyword>
<comment type="caution">
    <text evidence="2">The sequence shown here is derived from an EMBL/GenBank/DDBJ whole genome shotgun (WGS) entry which is preliminary data.</text>
</comment>